<evidence type="ECO:0000313" key="2">
    <source>
        <dbReference type="Proteomes" id="UP000199439"/>
    </source>
</evidence>
<protein>
    <submittedName>
        <fullName evidence="1">Uncharacterized protein</fullName>
    </submittedName>
</protein>
<keyword evidence="2" id="KW-1185">Reference proteome</keyword>
<proteinExistence type="predicted"/>
<organism evidence="1 2">
    <name type="scientific">Algibacter pectinivorans</name>
    <dbReference type="NCBI Taxonomy" id="870482"/>
    <lineage>
        <taxon>Bacteria</taxon>
        <taxon>Pseudomonadati</taxon>
        <taxon>Bacteroidota</taxon>
        <taxon>Flavobacteriia</taxon>
        <taxon>Flavobacteriales</taxon>
        <taxon>Flavobacteriaceae</taxon>
        <taxon>Algibacter</taxon>
    </lineage>
</organism>
<gene>
    <name evidence="1" type="ORF">SAMN04487987_103447</name>
</gene>
<accession>A0A1I1PF63</accession>
<dbReference type="AlphaFoldDB" id="A0A1I1PF63"/>
<reference evidence="2" key="1">
    <citation type="submission" date="2016-10" db="EMBL/GenBank/DDBJ databases">
        <authorList>
            <person name="Varghese N."/>
            <person name="Submissions S."/>
        </authorList>
    </citation>
    <scope>NUCLEOTIDE SEQUENCE [LARGE SCALE GENOMIC DNA]</scope>
    <source>
        <strain evidence="2">DSM 25730</strain>
    </source>
</reference>
<evidence type="ECO:0000313" key="1">
    <source>
        <dbReference type="EMBL" id="SFD08457.1"/>
    </source>
</evidence>
<dbReference type="EMBL" id="FOMI01000003">
    <property type="protein sequence ID" value="SFD08457.1"/>
    <property type="molecule type" value="Genomic_DNA"/>
</dbReference>
<name>A0A1I1PF63_9FLAO</name>
<sequence length="40" mass="4507">MSSNTVCSYDKNPCSFQNETSKKGGENAAKRLLNMLFRVH</sequence>
<dbReference type="STRING" id="870482.SAMN04487987_103447"/>
<dbReference type="Proteomes" id="UP000199439">
    <property type="component" value="Unassembled WGS sequence"/>
</dbReference>